<gene>
    <name evidence="1" type="ORF">HNR44_001378</name>
</gene>
<name>A0A841PL04_9BACL</name>
<comment type="caution">
    <text evidence="1">The sequence shown here is derived from an EMBL/GenBank/DDBJ whole genome shotgun (WGS) entry which is preliminary data.</text>
</comment>
<keyword evidence="2" id="KW-1185">Reference proteome</keyword>
<evidence type="ECO:0000313" key="2">
    <source>
        <dbReference type="Proteomes" id="UP000568839"/>
    </source>
</evidence>
<dbReference type="EMBL" id="JACHHJ010000001">
    <property type="protein sequence ID" value="MBB6449429.1"/>
    <property type="molecule type" value="Genomic_DNA"/>
</dbReference>
<accession>A0A841PL04</accession>
<protein>
    <recommendedName>
        <fullName evidence="3">Peptidyl-prolyl cis-trans isomerase</fullName>
    </recommendedName>
</protein>
<sequence length="155" mass="17385">MDPFIINLSGEVKHSITIDPTAWIFDHRKFNLDEYFLGFHDNKKDVSQENNAGPRRFQTNQIRTKKEASIEGSYGIILEPFIENAEPLPSADRLIAITSDDKEVSAPLADGKAWIACFSSSEGKALKEDGPIHIYFPDGSNRHSPITNVVKLRVD</sequence>
<evidence type="ECO:0008006" key="3">
    <source>
        <dbReference type="Google" id="ProtNLM"/>
    </source>
</evidence>
<dbReference type="Proteomes" id="UP000568839">
    <property type="component" value="Unassembled WGS sequence"/>
</dbReference>
<evidence type="ECO:0000313" key="1">
    <source>
        <dbReference type="EMBL" id="MBB6449429.1"/>
    </source>
</evidence>
<organism evidence="1 2">
    <name type="scientific">Geomicrobium halophilum</name>
    <dbReference type="NCBI Taxonomy" id="549000"/>
    <lineage>
        <taxon>Bacteria</taxon>
        <taxon>Bacillati</taxon>
        <taxon>Bacillota</taxon>
        <taxon>Bacilli</taxon>
        <taxon>Bacillales</taxon>
        <taxon>Geomicrobium</taxon>
    </lineage>
</organism>
<reference evidence="1 2" key="1">
    <citation type="submission" date="2020-08" db="EMBL/GenBank/DDBJ databases">
        <title>Genomic Encyclopedia of Type Strains, Phase IV (KMG-IV): sequencing the most valuable type-strain genomes for metagenomic binning, comparative biology and taxonomic classification.</title>
        <authorList>
            <person name="Goeker M."/>
        </authorList>
    </citation>
    <scope>NUCLEOTIDE SEQUENCE [LARGE SCALE GENOMIC DNA]</scope>
    <source>
        <strain evidence="1 2">DSM 21769</strain>
    </source>
</reference>
<proteinExistence type="predicted"/>
<dbReference type="AlphaFoldDB" id="A0A841PL04"/>
<dbReference type="RefSeq" id="WP_184403315.1">
    <property type="nucleotide sequence ID" value="NZ_JACHHJ010000001.1"/>
</dbReference>